<dbReference type="Pfam" id="PF03816">
    <property type="entry name" value="LytR_cpsA_psr"/>
    <property type="match status" value="1"/>
</dbReference>
<dbReference type="InterPro" id="IPR050922">
    <property type="entry name" value="LytR/CpsA/Psr_CW_biosynth"/>
</dbReference>
<evidence type="ECO:0000259" key="4">
    <source>
        <dbReference type="Pfam" id="PF03816"/>
    </source>
</evidence>
<feature type="domain" description="Cell envelope-related transcriptional attenuator" evidence="4">
    <location>
        <begin position="118"/>
        <end position="262"/>
    </location>
</feature>
<organism evidence="5 6">
    <name type="scientific">Tractidigestivibacter scatoligenes</name>
    <name type="common">Olsenella scatoligenes</name>
    <dbReference type="NCBI Taxonomy" id="1299998"/>
    <lineage>
        <taxon>Bacteria</taxon>
        <taxon>Bacillati</taxon>
        <taxon>Actinomycetota</taxon>
        <taxon>Coriobacteriia</taxon>
        <taxon>Coriobacteriales</taxon>
        <taxon>Atopobiaceae</taxon>
        <taxon>Tractidigestivibacter</taxon>
    </lineage>
</organism>
<proteinExistence type="inferred from homology"/>
<dbReference type="STRING" id="1299998.AUL39_00020"/>
<evidence type="ECO:0000256" key="3">
    <source>
        <dbReference type="SAM" id="Phobius"/>
    </source>
</evidence>
<evidence type="ECO:0000313" key="5">
    <source>
        <dbReference type="EMBL" id="KUH58786.1"/>
    </source>
</evidence>
<feature type="region of interest" description="Disordered" evidence="2">
    <location>
        <begin position="1"/>
        <end position="33"/>
    </location>
</feature>
<dbReference type="PANTHER" id="PTHR33392">
    <property type="entry name" value="POLYISOPRENYL-TEICHOIC ACID--PEPTIDOGLYCAN TEICHOIC ACID TRANSFERASE TAGU"/>
    <property type="match status" value="1"/>
</dbReference>
<evidence type="ECO:0000256" key="1">
    <source>
        <dbReference type="ARBA" id="ARBA00006068"/>
    </source>
</evidence>
<reference evidence="5 6" key="1">
    <citation type="submission" date="2015-12" db="EMBL/GenBank/DDBJ databases">
        <title>Draft Genome Sequence of Olsenella scatoligenes SK9K4T; a Producer of 3-Methylindole- (skatole) and 4-Methylphenol- (p-cresol) Isolated from Pig Feces.</title>
        <authorList>
            <person name="Li X."/>
            <person name="Borg B."/>
            <person name="Canibe N."/>
        </authorList>
    </citation>
    <scope>NUCLEOTIDE SEQUENCE [LARGE SCALE GENOMIC DNA]</scope>
    <source>
        <strain evidence="5 6">SK9K4</strain>
    </source>
</reference>
<dbReference type="InterPro" id="IPR004474">
    <property type="entry name" value="LytR_CpsA_psr"/>
</dbReference>
<comment type="caution">
    <text evidence="5">The sequence shown here is derived from an EMBL/GenBank/DDBJ whole genome shotgun (WGS) entry which is preliminary data.</text>
</comment>
<dbReference type="OrthoDB" id="9782542at2"/>
<accession>A0A100YW38</accession>
<feature type="compositionally biased region" description="Low complexity" evidence="2">
    <location>
        <begin position="359"/>
        <end position="406"/>
    </location>
</feature>
<evidence type="ECO:0000256" key="2">
    <source>
        <dbReference type="SAM" id="MobiDB-lite"/>
    </source>
</evidence>
<dbReference type="RefSeq" id="WP_059052400.1">
    <property type="nucleotide sequence ID" value="NZ_LOJF01000001.1"/>
</dbReference>
<feature type="transmembrane region" description="Helical" evidence="3">
    <location>
        <begin position="41"/>
        <end position="64"/>
    </location>
</feature>
<dbReference type="Gene3D" id="3.40.630.190">
    <property type="entry name" value="LCP protein"/>
    <property type="match status" value="1"/>
</dbReference>
<comment type="similarity">
    <text evidence="1">Belongs to the LytR/CpsA/Psr (LCP) family.</text>
</comment>
<gene>
    <name evidence="5" type="ORF">AUL39_00020</name>
</gene>
<feature type="region of interest" description="Disordered" evidence="2">
    <location>
        <begin position="347"/>
        <end position="406"/>
    </location>
</feature>
<keyword evidence="3" id="KW-1133">Transmembrane helix</keyword>
<dbReference type="PANTHER" id="PTHR33392:SF6">
    <property type="entry name" value="POLYISOPRENYL-TEICHOIC ACID--PEPTIDOGLYCAN TEICHOIC ACID TRANSFERASE TAGU"/>
    <property type="match status" value="1"/>
</dbReference>
<keyword evidence="6" id="KW-1185">Reference proteome</keyword>
<dbReference type="EMBL" id="LOJF01000001">
    <property type="protein sequence ID" value="KUH58786.1"/>
    <property type="molecule type" value="Genomic_DNA"/>
</dbReference>
<dbReference type="Proteomes" id="UP000054078">
    <property type="component" value="Unassembled WGS sequence"/>
</dbReference>
<dbReference type="NCBIfam" id="TIGR00350">
    <property type="entry name" value="lytR_cpsA_psr"/>
    <property type="match status" value="1"/>
</dbReference>
<evidence type="ECO:0000313" key="6">
    <source>
        <dbReference type="Proteomes" id="UP000054078"/>
    </source>
</evidence>
<keyword evidence="3" id="KW-0472">Membrane</keyword>
<sequence>MSKHMRTEENDSGIDAPDEYSRDNVERYSNKRRKHSLRKSVARGIVIALVAILVGGGVAFAFWINNVQTRMNNSQVITPELQQSLADASADNTPDTPNDPYYVLLLGTDGRPGETDYRADTIILARIDPPSKRVTLLSIPRDTMVEWKGTTMKINGVHTYDGAAGMVQIVSEKCGVQISHYAEIAFDGLSTLTDAMGGVTVDVDQYMKDTENFDDVTELEPGVQTLDGAQALFYCRCRHFPDGDYTRMRHQRTFIKAMLNQLLATNDPTKIVSLVDATADVISTDLSISDIVTLASEMVGMDTESDIYTAYVPSEPKDVDGVAYVVADWNALDEMMKVIDAGEDPSSLDVDQYGYVDEGSSSTSADAGADGATDSANSSPVATSTATTSSQSAESTASSSTSAPKN</sequence>
<name>A0A100YW38_TRASO</name>
<feature type="compositionally biased region" description="Basic and acidic residues" evidence="2">
    <location>
        <begin position="19"/>
        <end position="29"/>
    </location>
</feature>
<protein>
    <submittedName>
        <fullName evidence="5">Transcriptional regulator</fullName>
    </submittedName>
</protein>
<dbReference type="AlphaFoldDB" id="A0A100YW38"/>
<keyword evidence="3" id="KW-0812">Transmembrane</keyword>